<dbReference type="InterPro" id="IPR046373">
    <property type="entry name" value="Acyl-CoA_Oxase/DH_mid-dom_sf"/>
</dbReference>
<dbReference type="GO" id="GO:0003995">
    <property type="term" value="F:acyl-CoA dehydrogenase activity"/>
    <property type="evidence" value="ECO:0007669"/>
    <property type="project" value="TreeGrafter"/>
</dbReference>
<dbReference type="SFLD" id="SFLDG01129">
    <property type="entry name" value="C1.5:_HAD__Beta-PGM__Phosphata"/>
    <property type="match status" value="1"/>
</dbReference>
<dbReference type="Gene3D" id="3.40.50.1000">
    <property type="entry name" value="HAD superfamily/HAD-like"/>
    <property type="match status" value="1"/>
</dbReference>
<feature type="domain" description="Acyl-CoA dehydrogenase/oxidase N-terminal" evidence="24">
    <location>
        <begin position="586"/>
        <end position="711"/>
    </location>
</feature>
<evidence type="ECO:0000256" key="11">
    <source>
        <dbReference type="ARBA" id="ARBA00023136"/>
    </source>
</evidence>
<dbReference type="InterPro" id="IPR041726">
    <property type="entry name" value="ACAD10_11_N"/>
</dbReference>
<keyword evidence="8" id="KW-0007">Acetylation</keyword>
<comment type="subcellular location">
    <subcellularLocation>
        <location evidence="3">Mitochondrion membrane</location>
    </subcellularLocation>
    <subcellularLocation>
        <location evidence="2">Peroxisome</location>
    </subcellularLocation>
</comment>
<dbReference type="InterPro" id="IPR011009">
    <property type="entry name" value="Kinase-like_dom_sf"/>
</dbReference>
<sequence>MPIKAVVFDMGGVLIPGPVEFWKSLEEGRTIDVDTLFSTLTSSPVFEHYQSLERGETTAEDFDPLFTHFFNKQHGRTEEVIPLITTTVKRLHETSFNPDMAELLKDLRSAGCKTALLTNNFYGDRARLWPTLPKGIEKYFDVVVESCRAGMRKPDPAIYNHICDKLKLKPEDCMFLDDLGQNLKPARAMGFTTIKVTSRPEAAAEVRNTLKDLFAFPPNTRECLPREVLPEEKLKRFLQKELSLPVGDPFVVRRFGHGQSNPTYYVKLGNTELVLRKKPSGQLLPRAHQIDREYKVMKALRNTVPVPKVLLYNENLLDTPFYIMEFTNGRIFLDPTLADMEPRERKQIYEAALETLAKLHAVDWRQAGLENYGRTDGYMARNLQRWARNYEMAKTEEIPEMQKLLQFLQENLPKDGENVTLVHGDFRLDNLVFHPTENRVIAVLDWETSTIGDPYSDLATFLFAHYSPSRNKLLSGMGHLSEEDLHSLRIPTVSEFLEKYSQLRDLRPLTPTQWAFYVAFVFYRFASIIQGVYKRSLMKNASSAEAHKLAPVPKLLAANGLAFVRRMQSTNEHDLLAMTPQAISEKAKKFYKLVKDIVHRDIIPIETQLLHYYQGPDRWIPNPDLEKIKEKAKSLGAWNLFISEHIDPDGLYGAGLTNVEYAHICEVMGRSPFAAEVFNCQAPDTGNMEVLIKYGSAEQKKKWLTPLLNGEIKSCFAMTEPDVASSDATNIQGSIVRDGNEYIINARKWFTSNAAHPLCKICIFMGRVVGQKTSRLHRQSMVLVPMDQDGVKIVRNLHVFGSDDPPAGHCEILFTNVRVPVENIILGEGRGFEIAQGRLGPGRIHHAMRLIGHAERAIDIMKERASYRIAFRRRLCDFDSIRKQIALSRCEVEQARLLVLKAAHMIDTRGPKRHSSSMAVQNGNHFHDQDAQREIAMIKVVAPNTALRVIDRAIQILGGRGLTSDTPLSLFFTIARSLRLADGPDEVHLETIAKEEFKSRL</sequence>
<evidence type="ECO:0000256" key="14">
    <source>
        <dbReference type="ARBA" id="ARBA00046026"/>
    </source>
</evidence>
<evidence type="ECO:0000256" key="1">
    <source>
        <dbReference type="ARBA" id="ARBA00001974"/>
    </source>
</evidence>
<feature type="domain" description="Acyl-CoA oxidase/dehydrogenase middle" evidence="23">
    <location>
        <begin position="715"/>
        <end position="817"/>
    </location>
</feature>
<evidence type="ECO:0000259" key="22">
    <source>
        <dbReference type="Pfam" id="PF01636"/>
    </source>
</evidence>
<keyword evidence="26" id="KW-1185">Reference proteome</keyword>
<protein>
    <recommendedName>
        <fullName evidence="13">Acyl-CoA dehydrogenase family member 11</fullName>
    </recommendedName>
</protein>
<dbReference type="Pfam" id="PF02771">
    <property type="entry name" value="Acyl-CoA_dh_N"/>
    <property type="match status" value="1"/>
</dbReference>
<comment type="catalytic activity">
    <reaction evidence="16">
        <text>docosanoyl-CoA + oxidized [electron-transfer flavoprotein] + H(+) = (2E)-docosenoyl-CoA + reduced [electron-transfer flavoprotein]</text>
        <dbReference type="Rhea" id="RHEA:47228"/>
        <dbReference type="Rhea" id="RHEA-COMP:10685"/>
        <dbReference type="Rhea" id="RHEA-COMP:10686"/>
        <dbReference type="ChEBI" id="CHEBI:15378"/>
        <dbReference type="ChEBI" id="CHEBI:57692"/>
        <dbReference type="ChEBI" id="CHEBI:58307"/>
        <dbReference type="ChEBI" id="CHEBI:65059"/>
        <dbReference type="ChEBI" id="CHEBI:74692"/>
    </reaction>
    <physiologicalReaction direction="left-to-right" evidence="16">
        <dbReference type="Rhea" id="RHEA:47229"/>
    </physiologicalReaction>
</comment>
<evidence type="ECO:0000313" key="25">
    <source>
        <dbReference type="EMBL" id="EYC14172.1"/>
    </source>
</evidence>
<dbReference type="CDD" id="cd05154">
    <property type="entry name" value="ACAD10_11_N-like"/>
    <property type="match status" value="1"/>
</dbReference>
<dbReference type="PRINTS" id="PR00413">
    <property type="entry name" value="HADHALOGNASE"/>
</dbReference>
<dbReference type="InterPro" id="IPR050741">
    <property type="entry name" value="Acyl-CoA_dehydrogenase"/>
</dbReference>
<evidence type="ECO:0000259" key="21">
    <source>
        <dbReference type="Pfam" id="PF00441"/>
    </source>
</evidence>
<name>A0A016UH78_9BILA</name>
<keyword evidence="7" id="KW-0274">FAD</keyword>
<evidence type="ECO:0000256" key="17">
    <source>
        <dbReference type="ARBA" id="ARBA00048086"/>
    </source>
</evidence>
<organism evidence="25 26">
    <name type="scientific">Ancylostoma ceylanicum</name>
    <dbReference type="NCBI Taxonomy" id="53326"/>
    <lineage>
        <taxon>Eukaryota</taxon>
        <taxon>Metazoa</taxon>
        <taxon>Ecdysozoa</taxon>
        <taxon>Nematoda</taxon>
        <taxon>Chromadorea</taxon>
        <taxon>Rhabditida</taxon>
        <taxon>Rhabditina</taxon>
        <taxon>Rhabditomorpha</taxon>
        <taxon>Strongyloidea</taxon>
        <taxon>Ancylostomatidae</taxon>
        <taxon>Ancylostomatinae</taxon>
        <taxon>Ancylostoma</taxon>
    </lineage>
</organism>
<dbReference type="Gene3D" id="3.90.1200.10">
    <property type="match status" value="1"/>
</dbReference>
<dbReference type="InterPro" id="IPR036412">
    <property type="entry name" value="HAD-like_sf"/>
</dbReference>
<keyword evidence="10" id="KW-0443">Lipid metabolism</keyword>
<evidence type="ECO:0000256" key="19">
    <source>
        <dbReference type="ARBA" id="ARBA00048399"/>
    </source>
</evidence>
<dbReference type="InterPro" id="IPR037069">
    <property type="entry name" value="AcylCoA_DH/ox_N_sf"/>
</dbReference>
<evidence type="ECO:0000256" key="3">
    <source>
        <dbReference type="ARBA" id="ARBA00004325"/>
    </source>
</evidence>
<dbReference type="CDD" id="cd02603">
    <property type="entry name" value="HAD_sEH-N_like"/>
    <property type="match status" value="1"/>
</dbReference>
<comment type="function">
    <text evidence="14">Acyl-CoA dehydrogenase, that exhibits maximal activity towards saturated C22-CoA. Probably participates in beta-oxydation and energy production but could also play a role in the metabolism of specific fatty acids to control fatty acids composition of cellular lipids in brain.</text>
</comment>
<dbReference type="InterPro" id="IPR009100">
    <property type="entry name" value="AcylCoA_DH/oxidase_NM_dom_sf"/>
</dbReference>
<evidence type="ECO:0000256" key="5">
    <source>
        <dbReference type="ARBA" id="ARBA00009347"/>
    </source>
</evidence>
<dbReference type="NCBIfam" id="TIGR01509">
    <property type="entry name" value="HAD-SF-IA-v3"/>
    <property type="match status" value="1"/>
</dbReference>
<dbReference type="SUPFAM" id="SSF47203">
    <property type="entry name" value="Acyl-CoA dehydrogenase C-terminal domain-like"/>
    <property type="match status" value="1"/>
</dbReference>
<dbReference type="Gene3D" id="3.30.200.20">
    <property type="entry name" value="Phosphorylase Kinase, domain 1"/>
    <property type="match status" value="1"/>
</dbReference>
<dbReference type="FunFam" id="2.40.110.10:FF:000002">
    <property type="entry name" value="Acyl-CoA dehydrogenase fadE12"/>
    <property type="match status" value="1"/>
</dbReference>
<dbReference type="InterPro" id="IPR006091">
    <property type="entry name" value="Acyl-CoA_Oxase/DH_mid-dom"/>
</dbReference>
<dbReference type="InterPro" id="IPR011945">
    <property type="entry name" value="HAD-SF_ppase_IA/epoxid_hydro_N"/>
</dbReference>
<dbReference type="Pfam" id="PF01636">
    <property type="entry name" value="APH"/>
    <property type="match status" value="1"/>
</dbReference>
<dbReference type="InterPro" id="IPR013786">
    <property type="entry name" value="AcylCoA_DH/ox_N"/>
</dbReference>
<dbReference type="GO" id="GO:0033539">
    <property type="term" value="P:fatty acid beta-oxidation using acyl-CoA dehydrogenase"/>
    <property type="evidence" value="ECO:0007669"/>
    <property type="project" value="TreeGrafter"/>
</dbReference>
<evidence type="ECO:0000256" key="13">
    <source>
        <dbReference type="ARBA" id="ARBA00040622"/>
    </source>
</evidence>
<evidence type="ECO:0000256" key="9">
    <source>
        <dbReference type="ARBA" id="ARBA00023002"/>
    </source>
</evidence>
<evidence type="ECO:0000259" key="23">
    <source>
        <dbReference type="Pfam" id="PF02770"/>
    </source>
</evidence>
<comment type="cofactor">
    <cofactor evidence="1">
        <name>FAD</name>
        <dbReference type="ChEBI" id="CHEBI:57692"/>
    </cofactor>
</comment>
<dbReference type="InterPro" id="IPR023198">
    <property type="entry name" value="PGP-like_dom2"/>
</dbReference>
<proteinExistence type="inferred from homology"/>
<comment type="catalytic activity">
    <reaction evidence="15">
        <text>a 2,3-saturated acyl-CoA + oxidized [electron-transfer flavoprotein] + H(+) = a (2E)-enoyl-CoA + reduced [electron-transfer flavoprotein]</text>
        <dbReference type="Rhea" id="RHEA:44704"/>
        <dbReference type="Rhea" id="RHEA-COMP:10685"/>
        <dbReference type="Rhea" id="RHEA-COMP:10686"/>
        <dbReference type="ChEBI" id="CHEBI:15378"/>
        <dbReference type="ChEBI" id="CHEBI:57692"/>
        <dbReference type="ChEBI" id="CHEBI:58307"/>
        <dbReference type="ChEBI" id="CHEBI:58856"/>
        <dbReference type="ChEBI" id="CHEBI:65111"/>
    </reaction>
    <physiologicalReaction direction="left-to-right" evidence="15">
        <dbReference type="Rhea" id="RHEA:44705"/>
    </physiologicalReaction>
</comment>
<keyword evidence="9" id="KW-0560">Oxidoreductase</keyword>
<evidence type="ECO:0000256" key="20">
    <source>
        <dbReference type="ARBA" id="ARBA00049140"/>
    </source>
</evidence>
<dbReference type="SUPFAM" id="SSF56645">
    <property type="entry name" value="Acyl-CoA dehydrogenase NM domain-like"/>
    <property type="match status" value="1"/>
</dbReference>
<comment type="caution">
    <text evidence="25">The sequence shown here is derived from an EMBL/GenBank/DDBJ whole genome shotgun (WGS) entry which is preliminary data.</text>
</comment>
<dbReference type="EMBL" id="JARK01001377">
    <property type="protein sequence ID" value="EYC14172.1"/>
    <property type="molecule type" value="Genomic_DNA"/>
</dbReference>
<dbReference type="PANTHER" id="PTHR48083:SF35">
    <property type="entry name" value="ACYL-COA DEHYDROGENASE FAMILY MEMBER 10"/>
    <property type="match status" value="1"/>
</dbReference>
<evidence type="ECO:0000256" key="2">
    <source>
        <dbReference type="ARBA" id="ARBA00004275"/>
    </source>
</evidence>
<dbReference type="Gene3D" id="1.10.150.240">
    <property type="entry name" value="Putative phosphatase, domain 2"/>
    <property type="match status" value="1"/>
</dbReference>
<dbReference type="Proteomes" id="UP000024635">
    <property type="component" value="Unassembled WGS sequence"/>
</dbReference>
<dbReference type="STRING" id="53326.A0A016UH78"/>
<comment type="catalytic activity">
    <reaction evidence="19">
        <text>hexacosanoyl-CoA + oxidized [electron-transfer flavoprotein] + H(+) = (2E)-hexacosenoyl-CoA + reduced [electron-transfer flavoprotein]</text>
        <dbReference type="Rhea" id="RHEA:48216"/>
        <dbReference type="Rhea" id="RHEA-COMP:10685"/>
        <dbReference type="Rhea" id="RHEA-COMP:10686"/>
        <dbReference type="ChEBI" id="CHEBI:15378"/>
        <dbReference type="ChEBI" id="CHEBI:57692"/>
        <dbReference type="ChEBI" id="CHEBI:58307"/>
        <dbReference type="ChEBI" id="CHEBI:64868"/>
        <dbReference type="ChEBI" id="CHEBI:74281"/>
    </reaction>
    <physiologicalReaction direction="left-to-right" evidence="19">
        <dbReference type="Rhea" id="RHEA:48217"/>
    </physiologicalReaction>
</comment>
<evidence type="ECO:0000259" key="24">
    <source>
        <dbReference type="Pfam" id="PF02771"/>
    </source>
</evidence>
<evidence type="ECO:0000256" key="8">
    <source>
        <dbReference type="ARBA" id="ARBA00022990"/>
    </source>
</evidence>
<comment type="catalytic activity">
    <reaction evidence="17">
        <text>tetracosanoyl-CoA + oxidized [electron-transfer flavoprotein] + H(+) = (2E)-tetracosenoyl-CoA + reduced [electron-transfer flavoprotein]</text>
        <dbReference type="Rhea" id="RHEA:47232"/>
        <dbReference type="Rhea" id="RHEA-COMP:10685"/>
        <dbReference type="Rhea" id="RHEA-COMP:10686"/>
        <dbReference type="ChEBI" id="CHEBI:15378"/>
        <dbReference type="ChEBI" id="CHEBI:57692"/>
        <dbReference type="ChEBI" id="CHEBI:58307"/>
        <dbReference type="ChEBI" id="CHEBI:65052"/>
        <dbReference type="ChEBI" id="CHEBI:74693"/>
    </reaction>
    <physiologicalReaction direction="left-to-right" evidence="17">
        <dbReference type="Rhea" id="RHEA:47233"/>
    </physiologicalReaction>
</comment>
<dbReference type="Pfam" id="PF00702">
    <property type="entry name" value="Hydrolase"/>
    <property type="match status" value="1"/>
</dbReference>
<feature type="domain" description="Aminoglycoside phosphotransferase" evidence="22">
    <location>
        <begin position="252"/>
        <end position="489"/>
    </location>
</feature>
<dbReference type="GO" id="GO:0050660">
    <property type="term" value="F:flavin adenine dinucleotide binding"/>
    <property type="evidence" value="ECO:0007669"/>
    <property type="project" value="InterPro"/>
</dbReference>
<dbReference type="Gene3D" id="2.40.110.10">
    <property type="entry name" value="Butyryl-CoA Dehydrogenase, subunit A, domain 2"/>
    <property type="match status" value="1"/>
</dbReference>
<dbReference type="SUPFAM" id="SSF56784">
    <property type="entry name" value="HAD-like"/>
    <property type="match status" value="1"/>
</dbReference>
<dbReference type="PANTHER" id="PTHR48083">
    <property type="entry name" value="MEDIUM-CHAIN SPECIFIC ACYL-COA DEHYDROGENASE, MITOCHONDRIAL-RELATED"/>
    <property type="match status" value="1"/>
</dbReference>
<dbReference type="AlphaFoldDB" id="A0A016UH78"/>
<dbReference type="Pfam" id="PF02770">
    <property type="entry name" value="Acyl-CoA_dh_M"/>
    <property type="match status" value="1"/>
</dbReference>
<dbReference type="OrthoDB" id="434771at2759"/>
<evidence type="ECO:0000256" key="18">
    <source>
        <dbReference type="ARBA" id="ARBA00048395"/>
    </source>
</evidence>
<keyword evidence="6" id="KW-0285">Flavoprotein</keyword>
<accession>A0A016UH78</accession>
<evidence type="ECO:0000256" key="7">
    <source>
        <dbReference type="ARBA" id="ARBA00022827"/>
    </source>
</evidence>
<dbReference type="InterPro" id="IPR009075">
    <property type="entry name" value="AcylCo_DH/oxidase_C"/>
</dbReference>
<evidence type="ECO:0000313" key="26">
    <source>
        <dbReference type="Proteomes" id="UP000024635"/>
    </source>
</evidence>
<comment type="pathway">
    <text evidence="4">Lipid metabolism; fatty acid beta-oxidation.</text>
</comment>
<comment type="similarity">
    <text evidence="5">Belongs to the acyl-CoA dehydrogenase family.</text>
</comment>
<dbReference type="NCBIfam" id="TIGR02247">
    <property type="entry name" value="HAD-1A3-hyp"/>
    <property type="match status" value="1"/>
</dbReference>
<dbReference type="InterPro" id="IPR006439">
    <property type="entry name" value="HAD-SF_hydro_IA"/>
</dbReference>
<dbReference type="InterPro" id="IPR023214">
    <property type="entry name" value="HAD_sf"/>
</dbReference>
<gene>
    <name evidence="25" type="primary">Acey_s0041.g380</name>
    <name evidence="25" type="synonym">Acey-K09H11.1</name>
    <name evidence="25" type="ORF">Y032_0041g380</name>
</gene>
<feature type="domain" description="Acyl-CoA dehydrogenase/oxidase C-terminal" evidence="21">
    <location>
        <begin position="829"/>
        <end position="995"/>
    </location>
</feature>
<comment type="catalytic activity">
    <reaction evidence="20">
        <text>eicosanoyl-CoA + oxidized [electron-transfer flavoprotein] + H(+) = (2E)-eicosenoyl-CoA + reduced [electron-transfer flavoprotein]</text>
        <dbReference type="Rhea" id="RHEA:47236"/>
        <dbReference type="Rhea" id="RHEA-COMP:10685"/>
        <dbReference type="Rhea" id="RHEA-COMP:10686"/>
        <dbReference type="ChEBI" id="CHEBI:15378"/>
        <dbReference type="ChEBI" id="CHEBI:57380"/>
        <dbReference type="ChEBI" id="CHEBI:57692"/>
        <dbReference type="ChEBI" id="CHEBI:58307"/>
        <dbReference type="ChEBI" id="CHEBI:74691"/>
    </reaction>
    <physiologicalReaction direction="left-to-right" evidence="20">
        <dbReference type="Rhea" id="RHEA:47237"/>
    </physiologicalReaction>
</comment>
<dbReference type="SUPFAM" id="SSF56112">
    <property type="entry name" value="Protein kinase-like (PK-like)"/>
    <property type="match status" value="1"/>
</dbReference>
<evidence type="ECO:0000256" key="16">
    <source>
        <dbReference type="ARBA" id="ARBA00048020"/>
    </source>
</evidence>
<dbReference type="Gene3D" id="1.10.540.10">
    <property type="entry name" value="Acyl-CoA dehydrogenase/oxidase, N-terminal domain"/>
    <property type="match status" value="1"/>
</dbReference>
<evidence type="ECO:0000256" key="15">
    <source>
        <dbReference type="ARBA" id="ARBA00047443"/>
    </source>
</evidence>
<dbReference type="GO" id="GO:0005777">
    <property type="term" value="C:peroxisome"/>
    <property type="evidence" value="ECO:0007669"/>
    <property type="project" value="UniProtKB-SubCell"/>
</dbReference>
<evidence type="ECO:0000256" key="4">
    <source>
        <dbReference type="ARBA" id="ARBA00005005"/>
    </source>
</evidence>
<evidence type="ECO:0000256" key="12">
    <source>
        <dbReference type="ARBA" id="ARBA00023140"/>
    </source>
</evidence>
<keyword evidence="11" id="KW-0472">Membrane</keyword>
<evidence type="ECO:0000256" key="6">
    <source>
        <dbReference type="ARBA" id="ARBA00022630"/>
    </source>
</evidence>
<reference evidence="26" key="1">
    <citation type="journal article" date="2015" name="Nat. Genet.">
        <title>The genome and transcriptome of the zoonotic hookworm Ancylostoma ceylanicum identify infection-specific gene families.</title>
        <authorList>
            <person name="Schwarz E.M."/>
            <person name="Hu Y."/>
            <person name="Antoshechkin I."/>
            <person name="Miller M.M."/>
            <person name="Sternberg P.W."/>
            <person name="Aroian R.V."/>
        </authorList>
    </citation>
    <scope>NUCLEOTIDE SEQUENCE</scope>
    <source>
        <strain evidence="26">HY135</strain>
    </source>
</reference>
<dbReference type="Gene3D" id="1.20.140.10">
    <property type="entry name" value="Butyryl-CoA Dehydrogenase, subunit A, domain 3"/>
    <property type="match status" value="1"/>
</dbReference>
<dbReference type="GO" id="GO:0031966">
    <property type="term" value="C:mitochondrial membrane"/>
    <property type="evidence" value="ECO:0007669"/>
    <property type="project" value="UniProtKB-SubCell"/>
</dbReference>
<comment type="catalytic activity">
    <reaction evidence="18">
        <text>tricosanoyl-CoA + oxidized [electron-transfer flavoprotein] + H(+) = (2E)-tricosenoyl-CoA + reduced [electron-transfer flavoprotein]</text>
        <dbReference type="Rhea" id="RHEA:48220"/>
        <dbReference type="Rhea" id="RHEA-COMP:10685"/>
        <dbReference type="Rhea" id="RHEA-COMP:10686"/>
        <dbReference type="ChEBI" id="CHEBI:15378"/>
        <dbReference type="ChEBI" id="CHEBI:57692"/>
        <dbReference type="ChEBI" id="CHEBI:58307"/>
        <dbReference type="ChEBI" id="CHEBI:90118"/>
        <dbReference type="ChEBI" id="CHEBI:90119"/>
    </reaction>
    <physiologicalReaction direction="left-to-right" evidence="18">
        <dbReference type="Rhea" id="RHEA:48221"/>
    </physiologicalReaction>
</comment>
<dbReference type="SFLD" id="SFLDS00003">
    <property type="entry name" value="Haloacid_Dehalogenase"/>
    <property type="match status" value="1"/>
</dbReference>
<dbReference type="InterPro" id="IPR036250">
    <property type="entry name" value="AcylCo_DH-like_C"/>
</dbReference>
<dbReference type="Pfam" id="PF00441">
    <property type="entry name" value="Acyl-CoA_dh_1"/>
    <property type="match status" value="1"/>
</dbReference>
<evidence type="ECO:0000256" key="10">
    <source>
        <dbReference type="ARBA" id="ARBA00023098"/>
    </source>
</evidence>
<keyword evidence="12" id="KW-0576">Peroxisome</keyword>
<dbReference type="InterPro" id="IPR002575">
    <property type="entry name" value="Aminoglycoside_PTrfase"/>
</dbReference>